<dbReference type="Pfam" id="PF00248">
    <property type="entry name" value="Aldo_ket_red"/>
    <property type="match status" value="1"/>
</dbReference>
<accession>A0AAE0FLP2</accession>
<keyword evidence="4" id="KW-1185">Reference proteome</keyword>
<dbReference type="Gene3D" id="3.20.20.100">
    <property type="entry name" value="NADP-dependent oxidoreductase domain"/>
    <property type="match status" value="1"/>
</dbReference>
<dbReference type="PANTHER" id="PTHR43364:SF4">
    <property type="entry name" value="NAD(P)-LINKED OXIDOREDUCTASE SUPERFAMILY PROTEIN"/>
    <property type="match status" value="1"/>
</dbReference>
<gene>
    <name evidence="3" type="ORF">CYMTET_29140</name>
</gene>
<dbReference type="AlphaFoldDB" id="A0AAE0FLP2"/>
<dbReference type="InterPro" id="IPR050523">
    <property type="entry name" value="AKR_Detox_Biosynth"/>
</dbReference>
<evidence type="ECO:0000313" key="3">
    <source>
        <dbReference type="EMBL" id="KAK3261985.1"/>
    </source>
</evidence>
<evidence type="ECO:0000259" key="2">
    <source>
        <dbReference type="Pfam" id="PF00248"/>
    </source>
</evidence>
<name>A0AAE0FLP2_9CHLO</name>
<feature type="domain" description="NADP-dependent oxidoreductase" evidence="2">
    <location>
        <begin position="110"/>
        <end position="189"/>
    </location>
</feature>
<dbReference type="EMBL" id="LGRX02016525">
    <property type="protein sequence ID" value="KAK3261985.1"/>
    <property type="molecule type" value="Genomic_DNA"/>
</dbReference>
<proteinExistence type="predicted"/>
<dbReference type="SUPFAM" id="SSF51430">
    <property type="entry name" value="NAD(P)-linked oxidoreductase"/>
    <property type="match status" value="1"/>
</dbReference>
<reference evidence="3 4" key="1">
    <citation type="journal article" date="2015" name="Genome Biol. Evol.">
        <title>Comparative Genomics of a Bacterivorous Green Alga Reveals Evolutionary Causalities and Consequences of Phago-Mixotrophic Mode of Nutrition.</title>
        <authorList>
            <person name="Burns J.A."/>
            <person name="Paasch A."/>
            <person name="Narechania A."/>
            <person name="Kim E."/>
        </authorList>
    </citation>
    <scope>NUCLEOTIDE SEQUENCE [LARGE SCALE GENOMIC DNA]</scope>
    <source>
        <strain evidence="3 4">PLY_AMNH</strain>
    </source>
</reference>
<comment type="caution">
    <text evidence="3">The sequence shown here is derived from an EMBL/GenBank/DDBJ whole genome shotgun (WGS) entry which is preliminary data.</text>
</comment>
<dbReference type="PANTHER" id="PTHR43364">
    <property type="entry name" value="NADH-SPECIFIC METHYLGLYOXAL REDUCTASE-RELATED"/>
    <property type="match status" value="1"/>
</dbReference>
<protein>
    <recommendedName>
        <fullName evidence="2">NADP-dependent oxidoreductase domain-containing protein</fullName>
    </recommendedName>
</protein>
<keyword evidence="1" id="KW-0560">Oxidoreductase</keyword>
<evidence type="ECO:0000313" key="4">
    <source>
        <dbReference type="Proteomes" id="UP001190700"/>
    </source>
</evidence>
<organism evidence="3 4">
    <name type="scientific">Cymbomonas tetramitiformis</name>
    <dbReference type="NCBI Taxonomy" id="36881"/>
    <lineage>
        <taxon>Eukaryota</taxon>
        <taxon>Viridiplantae</taxon>
        <taxon>Chlorophyta</taxon>
        <taxon>Pyramimonadophyceae</taxon>
        <taxon>Pyramimonadales</taxon>
        <taxon>Pyramimonadaceae</taxon>
        <taxon>Cymbomonas</taxon>
    </lineage>
</organism>
<dbReference type="Proteomes" id="UP001190700">
    <property type="component" value="Unassembled WGS sequence"/>
</dbReference>
<dbReference type="GO" id="GO:0016491">
    <property type="term" value="F:oxidoreductase activity"/>
    <property type="evidence" value="ECO:0007669"/>
    <property type="project" value="UniProtKB-KW"/>
</dbReference>
<dbReference type="InterPro" id="IPR036812">
    <property type="entry name" value="NAD(P)_OxRdtase_dom_sf"/>
</dbReference>
<evidence type="ECO:0000256" key="1">
    <source>
        <dbReference type="ARBA" id="ARBA00023002"/>
    </source>
</evidence>
<sequence>MLCAWRAFSLAALREQAAVIRSIKGPTRTMNTLHAPLARYSYCARDHPLPMPGAVLRLAKQFKSLRRPPGSACRVQGRHARALSTAHADVPSLDLKYAKLGSSDLSVSEVCLGTMTFGEQNTEKEAHAQLSFARDAGVNFLDTAELYPVAPRPETQGLTSTYIGTWLKHQQRDKVVVGSKVAGRSVGLDWIPANRSVPRGKEAATRVDAVNIKVHREGVFTSRPIAALTSRPIAALCSA</sequence>
<dbReference type="InterPro" id="IPR023210">
    <property type="entry name" value="NADP_OxRdtase_dom"/>
</dbReference>